<sequence length="160" mass="16965">MNSANAELAKLNGSSVQRSKMRLLLCTCLLIIGVMGMTVGQNGKCKPNVCQLVKCGVKESSCTGNQVFRQFGGFCGCCSACVTQLGVGEACVLPKEGYSPPLEECGEGLKCDKISNTCVVLIEGDCSYAAQPKYPADAVVYASLNQMTYGISTFNFITDQ</sequence>
<keyword evidence="2" id="KW-1185">Reference proteome</keyword>
<proteinExistence type="predicted"/>
<dbReference type="Pfam" id="PF12190">
    <property type="entry name" value="amfpi-1"/>
    <property type="match status" value="1"/>
</dbReference>
<gene>
    <name evidence="1" type="ORF">JTE90_010304</name>
</gene>
<organism evidence="1 2">
    <name type="scientific">Oedothorax gibbosus</name>
    <dbReference type="NCBI Taxonomy" id="931172"/>
    <lineage>
        <taxon>Eukaryota</taxon>
        <taxon>Metazoa</taxon>
        <taxon>Ecdysozoa</taxon>
        <taxon>Arthropoda</taxon>
        <taxon>Chelicerata</taxon>
        <taxon>Arachnida</taxon>
        <taxon>Araneae</taxon>
        <taxon>Araneomorphae</taxon>
        <taxon>Entelegynae</taxon>
        <taxon>Araneoidea</taxon>
        <taxon>Linyphiidae</taxon>
        <taxon>Erigoninae</taxon>
        <taxon>Oedothorax</taxon>
    </lineage>
</organism>
<evidence type="ECO:0000313" key="2">
    <source>
        <dbReference type="Proteomes" id="UP000827092"/>
    </source>
</evidence>
<dbReference type="GO" id="GO:0030414">
    <property type="term" value="F:peptidase inhibitor activity"/>
    <property type="evidence" value="ECO:0007669"/>
    <property type="project" value="InterPro"/>
</dbReference>
<dbReference type="Proteomes" id="UP000827092">
    <property type="component" value="Unassembled WGS sequence"/>
</dbReference>
<dbReference type="InterPro" id="IPR053741">
    <property type="entry name" value="Ser_Fungal_Prot_Inhib_sf"/>
</dbReference>
<evidence type="ECO:0000313" key="1">
    <source>
        <dbReference type="EMBL" id="KAG8190879.1"/>
    </source>
</evidence>
<dbReference type="EMBL" id="JAFNEN010000172">
    <property type="protein sequence ID" value="KAG8190879.1"/>
    <property type="molecule type" value="Genomic_DNA"/>
</dbReference>
<evidence type="ECO:0008006" key="3">
    <source>
        <dbReference type="Google" id="ProtNLM"/>
    </source>
</evidence>
<dbReference type="Gene3D" id="2.10.80.20">
    <property type="match status" value="1"/>
</dbReference>
<reference evidence="1 2" key="1">
    <citation type="journal article" date="2022" name="Nat. Ecol. Evol.">
        <title>A masculinizing supergene underlies an exaggerated male reproductive morph in a spider.</title>
        <authorList>
            <person name="Hendrickx F."/>
            <person name="De Corte Z."/>
            <person name="Sonet G."/>
            <person name="Van Belleghem S.M."/>
            <person name="Kostlbacher S."/>
            <person name="Vangestel C."/>
        </authorList>
    </citation>
    <scope>NUCLEOTIDE SEQUENCE [LARGE SCALE GENOMIC DNA]</scope>
    <source>
        <strain evidence="1">W744_W776</strain>
    </source>
</reference>
<accession>A0AAV6V330</accession>
<protein>
    <recommendedName>
        <fullName evidence="3">IGFBP N-terminal domain-containing protein</fullName>
    </recommendedName>
</protein>
<name>A0AAV6V330_9ARAC</name>
<comment type="caution">
    <text evidence="1">The sequence shown here is derived from an EMBL/GenBank/DDBJ whole genome shotgun (WGS) entry which is preliminary data.</text>
</comment>
<dbReference type="InterPro" id="IPR021066">
    <property type="entry name" value="FPI1"/>
</dbReference>
<dbReference type="AlphaFoldDB" id="A0AAV6V330"/>